<feature type="transmembrane region" description="Helical" evidence="3">
    <location>
        <begin position="593"/>
        <end position="609"/>
    </location>
</feature>
<feature type="transmembrane region" description="Helical" evidence="3">
    <location>
        <begin position="83"/>
        <end position="107"/>
    </location>
</feature>
<feature type="region of interest" description="Disordered" evidence="2">
    <location>
        <begin position="355"/>
        <end position="388"/>
    </location>
</feature>
<evidence type="ECO:0000313" key="6">
    <source>
        <dbReference type="Proteomes" id="UP000785679"/>
    </source>
</evidence>
<feature type="region of interest" description="Disordered" evidence="2">
    <location>
        <begin position="827"/>
        <end position="849"/>
    </location>
</feature>
<evidence type="ECO:0000313" key="5">
    <source>
        <dbReference type="EMBL" id="TNV86578.1"/>
    </source>
</evidence>
<feature type="compositionally biased region" description="Polar residues" evidence="2">
    <location>
        <begin position="1374"/>
        <end position="1392"/>
    </location>
</feature>
<reference evidence="5" key="1">
    <citation type="submission" date="2019-06" db="EMBL/GenBank/DDBJ databases">
        <authorList>
            <person name="Zheng W."/>
        </authorList>
    </citation>
    <scope>NUCLEOTIDE SEQUENCE</scope>
    <source>
        <strain evidence="5">QDHG01</strain>
    </source>
</reference>
<feature type="region of interest" description="Disordered" evidence="2">
    <location>
        <begin position="1110"/>
        <end position="1129"/>
    </location>
</feature>
<keyword evidence="3" id="KW-0812">Transmembrane</keyword>
<dbReference type="EMBL" id="RRYP01000973">
    <property type="protein sequence ID" value="TNV86578.1"/>
    <property type="molecule type" value="Genomic_DNA"/>
</dbReference>
<feature type="region of interest" description="Disordered" evidence="2">
    <location>
        <begin position="1298"/>
        <end position="1431"/>
    </location>
</feature>
<gene>
    <name evidence="5" type="ORF">FGO68_gene12517</name>
</gene>
<feature type="transmembrane region" description="Helical" evidence="3">
    <location>
        <begin position="221"/>
        <end position="240"/>
    </location>
</feature>
<feature type="transmembrane region" description="Helical" evidence="3">
    <location>
        <begin position="12"/>
        <end position="37"/>
    </location>
</feature>
<keyword evidence="6" id="KW-1185">Reference proteome</keyword>
<organism evidence="5 6">
    <name type="scientific">Halteria grandinella</name>
    <dbReference type="NCBI Taxonomy" id="5974"/>
    <lineage>
        <taxon>Eukaryota</taxon>
        <taxon>Sar</taxon>
        <taxon>Alveolata</taxon>
        <taxon>Ciliophora</taxon>
        <taxon>Intramacronucleata</taxon>
        <taxon>Spirotrichea</taxon>
        <taxon>Stichotrichia</taxon>
        <taxon>Sporadotrichida</taxon>
        <taxon>Halteriidae</taxon>
        <taxon>Halteria</taxon>
    </lineage>
</organism>
<dbReference type="PROSITE" id="PS51309">
    <property type="entry name" value="PABC"/>
    <property type="match status" value="1"/>
</dbReference>
<feature type="compositionally biased region" description="Acidic residues" evidence="2">
    <location>
        <begin position="1244"/>
        <end position="1258"/>
    </location>
</feature>
<feature type="compositionally biased region" description="Basic and acidic residues" evidence="2">
    <location>
        <begin position="355"/>
        <end position="372"/>
    </location>
</feature>
<feature type="transmembrane region" description="Helical" evidence="3">
    <location>
        <begin position="127"/>
        <end position="150"/>
    </location>
</feature>
<dbReference type="InterPro" id="IPR051483">
    <property type="entry name" value="MAP7_domain-containing"/>
</dbReference>
<feature type="region of interest" description="Disordered" evidence="2">
    <location>
        <begin position="1189"/>
        <end position="1274"/>
    </location>
</feature>
<keyword evidence="3" id="KW-1133">Transmembrane helix</keyword>
<evidence type="ECO:0000259" key="4">
    <source>
        <dbReference type="PROSITE" id="PS51309"/>
    </source>
</evidence>
<feature type="compositionally biased region" description="Low complexity" evidence="2">
    <location>
        <begin position="1361"/>
        <end position="1373"/>
    </location>
</feature>
<evidence type="ECO:0000256" key="1">
    <source>
        <dbReference type="ARBA" id="ARBA00023054"/>
    </source>
</evidence>
<accession>A0A8J8P442</accession>
<keyword evidence="1" id="KW-0175">Coiled coil</keyword>
<feature type="transmembrane region" description="Helical" evidence="3">
    <location>
        <begin position="49"/>
        <end position="71"/>
    </location>
</feature>
<name>A0A8J8P442_HALGN</name>
<proteinExistence type="predicted"/>
<dbReference type="PANTHER" id="PTHR15073:SF1">
    <property type="entry name" value="RETICULOCYTE-BINDING PROTEIN HOMOLOG 2A"/>
    <property type="match status" value="1"/>
</dbReference>
<dbReference type="PANTHER" id="PTHR15073">
    <property type="entry name" value="MICROTUBULE-ASSOCIATED PROTEIN"/>
    <property type="match status" value="1"/>
</dbReference>
<feature type="transmembrane region" description="Helical" evidence="3">
    <location>
        <begin position="162"/>
        <end position="182"/>
    </location>
</feature>
<sequence length="1445" mass="167761">MASLSNPFLNRAFHTGFYSVLYIVTSPLVQLLLYQVIKYRHPWYNMGLFHLLVILYFPSMIVALIYTIVQISENWTSFTKSPFFLSFSQIFAVAVLTAIQISCDFLALTLNTQRDIQVQTQSDYQQLLHWDLISFLMVQLMFQLVVTPILNRVILRNKIKDVGSYLRVTGFCVLLFLAFNFLTFHQSYNVGDAFEITIPRAFQWLSDDSKAQNPLYYGQEVLPFLLTVLSAVVGVWRRLLCMKYTLKQAYIRKMKLWVREKIKIVDEAEINLQQVDKSGNLLPRKVNKNANIVKRFRAVHEGVQRKKVQAKSQIRAPAGGASNAEPDQDLLVPYKKVSFLPAYFYKVFIKKKKTEPEDPKKKSKIQKPDPKLKPGQKQPESKEQEADVISVKTKKLMSQMKQDQDDFKQDTKIIVEKLHKTITKASKLGGYLTRYNNRKKRYVDKLQTLREKNAPLKKFDELEHMLNSYEQILFHNHLFTDAQEAHLTKLDMFYANQHHIYNEGLISTDLQKTFTIQYVCEHLIMTPVALILDRLLTVDNSQMLELYQSNKEVLNSNISLYFFVPFIFAILMLLRPAAQYTYTFYISTATQRFLQMFIYITVFIGYYVYMESASFVNLKDFVLFVGMAYLVPYQQEVLEEQWTTKQNAQIVQLLKDQIFNFDFDSAKKFQNQVDLVYTELGSETFYQVIEDCMLSNNPKAVNHLAPSIMPMRKRFDPNYYKITSEWAGGYPRPMVEVSESLWDFSEAAKMINGPQSKEIISQNSRLTRPDIDLADLMYFKEAEIEQEYGQLLNDMQKYQRVADNLDLTRRKTIRETNHQEILRKLQEQEEEARRKNDEQEMKRIEEERARENAENIKRLMQQAMKKKIEDEMKKKKEAELARQKANMLNSTAKNDEKASLRKKEMELQRLLDEQIEIQKQHLELIEQQKAELEYQKWQMQFEKEYAVKQYMQMIEEHEKEQQRVREEEEKRRADEEWQANEIAEFANRLDQLYDIKEVTEEHLEEVEEQKVQSVNNSRAERDSIMMNDQDIILEDIIDDIAMDALELHDSDDSGADLHEEGLDLDELEEDAIPDDPLEQHNSVIAFEFFGQAPTPSLLSLSPTGRLSQSFLQRHQHKSSQPSLVQDEAPEDAIDEVNDVIDEEGEALDLGDESPLPHPTEARDQIAQLRINIDEDEELFKEEEILDTEQQREKEQMMPTQVEPSPLKKYEGKNFKDIMKQDEEPPAEREEEVPQIIEEKISMDPDMDLDASEEDEEQIESQRQQLIKDKASGQMGLTNKEQRVYDKYMTGLSMMNTVKTVQQKEEHNIDGGQPTIISPMPSPANMEKKFSMPPSSPRPTENDLKKSALGDSQLLLPKSNGPSPAKLASPAASPRQGTLQASFNGLKNSSLGDSQLLLPKSNNPSQAKLASPIASPRQGTLEASATKKGELDKSLKLVDDDYEFDF</sequence>
<feature type="compositionally biased region" description="Polar residues" evidence="2">
    <location>
        <begin position="1110"/>
        <end position="1123"/>
    </location>
</feature>
<keyword evidence="3" id="KW-0472">Membrane</keyword>
<feature type="compositionally biased region" description="Basic and acidic residues" evidence="2">
    <location>
        <begin position="1205"/>
        <end position="1227"/>
    </location>
</feature>
<feature type="domain" description="PABC" evidence="4">
    <location>
        <begin position="840"/>
        <end position="923"/>
    </location>
</feature>
<dbReference type="Proteomes" id="UP000785679">
    <property type="component" value="Unassembled WGS sequence"/>
</dbReference>
<dbReference type="OrthoDB" id="10635992at2759"/>
<evidence type="ECO:0000256" key="2">
    <source>
        <dbReference type="SAM" id="MobiDB-lite"/>
    </source>
</evidence>
<dbReference type="InterPro" id="IPR002004">
    <property type="entry name" value="PABP_HYD_C"/>
</dbReference>
<comment type="caution">
    <text evidence="5">The sequence shown here is derived from an EMBL/GenBank/DDBJ whole genome shotgun (WGS) entry which is preliminary data.</text>
</comment>
<feature type="transmembrane region" description="Helical" evidence="3">
    <location>
        <begin position="553"/>
        <end position="573"/>
    </location>
</feature>
<evidence type="ECO:0000256" key="3">
    <source>
        <dbReference type="SAM" id="Phobius"/>
    </source>
</evidence>
<protein>
    <recommendedName>
        <fullName evidence="4">PABC domain-containing protein</fullName>
    </recommendedName>
</protein>
<dbReference type="GO" id="GO:0003723">
    <property type="term" value="F:RNA binding"/>
    <property type="evidence" value="ECO:0007669"/>
    <property type="project" value="InterPro"/>
</dbReference>